<feature type="transmembrane region" description="Helical" evidence="7">
    <location>
        <begin position="70"/>
        <end position="92"/>
    </location>
</feature>
<keyword evidence="2" id="KW-0813">Transport</keyword>
<keyword evidence="9" id="KW-1185">Reference proteome</keyword>
<evidence type="ECO:0000256" key="6">
    <source>
        <dbReference type="ARBA" id="ARBA00023136"/>
    </source>
</evidence>
<feature type="transmembrane region" description="Helical" evidence="7">
    <location>
        <begin position="201"/>
        <end position="223"/>
    </location>
</feature>
<feature type="transmembrane region" description="Helical" evidence="7">
    <location>
        <begin position="130"/>
        <end position="151"/>
    </location>
</feature>
<keyword evidence="4 7" id="KW-0812">Transmembrane</keyword>
<dbReference type="PIRSF" id="PIRSF006060">
    <property type="entry name" value="AA_transporter"/>
    <property type="match status" value="1"/>
</dbReference>
<reference evidence="8 9" key="1">
    <citation type="submission" date="2021-12" db="EMBL/GenBank/DDBJ databases">
        <title>Discovery of the Pendulisporaceae a myxobacterial family with distinct sporulation behavior and unique specialized metabolism.</title>
        <authorList>
            <person name="Garcia R."/>
            <person name="Popoff A."/>
            <person name="Bader C.D."/>
            <person name="Loehr J."/>
            <person name="Walesch S."/>
            <person name="Walt C."/>
            <person name="Boldt J."/>
            <person name="Bunk B."/>
            <person name="Haeckl F.J.F.P.J."/>
            <person name="Gunesch A.P."/>
            <person name="Birkelbach J."/>
            <person name="Nuebel U."/>
            <person name="Pietschmann T."/>
            <person name="Bach T."/>
            <person name="Mueller R."/>
        </authorList>
    </citation>
    <scope>NUCLEOTIDE SEQUENCE [LARGE SCALE GENOMIC DNA]</scope>
    <source>
        <strain evidence="8 9">MSr12523</strain>
    </source>
</reference>
<comment type="subcellular location">
    <subcellularLocation>
        <location evidence="1">Cell membrane</location>
        <topology evidence="1">Multi-pass membrane protein</topology>
    </subcellularLocation>
</comment>
<keyword evidence="6 7" id="KW-0472">Membrane</keyword>
<protein>
    <submittedName>
        <fullName evidence="8">APC family permease</fullName>
    </submittedName>
</protein>
<dbReference type="PANTHER" id="PTHR45826:SF2">
    <property type="entry name" value="AMINO ACID TRANSPORTER"/>
    <property type="match status" value="1"/>
</dbReference>
<evidence type="ECO:0000256" key="3">
    <source>
        <dbReference type="ARBA" id="ARBA00022475"/>
    </source>
</evidence>
<dbReference type="Pfam" id="PF13520">
    <property type="entry name" value="AA_permease_2"/>
    <property type="match status" value="1"/>
</dbReference>
<dbReference type="InterPro" id="IPR002293">
    <property type="entry name" value="AA/rel_permease1"/>
</dbReference>
<feature type="transmembrane region" description="Helical" evidence="7">
    <location>
        <begin position="104"/>
        <end position="124"/>
    </location>
</feature>
<gene>
    <name evidence="8" type="ORF">LZC95_03475</name>
</gene>
<feature type="transmembrane region" description="Helical" evidence="7">
    <location>
        <begin position="354"/>
        <end position="378"/>
    </location>
</feature>
<name>A0ABZ2KB57_9BACT</name>
<evidence type="ECO:0000256" key="1">
    <source>
        <dbReference type="ARBA" id="ARBA00004651"/>
    </source>
</evidence>
<accession>A0ABZ2KB57</accession>
<dbReference type="EMBL" id="CP089982">
    <property type="protein sequence ID" value="WXA95898.1"/>
    <property type="molecule type" value="Genomic_DNA"/>
</dbReference>
<feature type="transmembrane region" description="Helical" evidence="7">
    <location>
        <begin position="243"/>
        <end position="264"/>
    </location>
</feature>
<proteinExistence type="predicted"/>
<evidence type="ECO:0000256" key="2">
    <source>
        <dbReference type="ARBA" id="ARBA00022448"/>
    </source>
</evidence>
<feature type="transmembrane region" description="Helical" evidence="7">
    <location>
        <begin position="12"/>
        <end position="32"/>
    </location>
</feature>
<feature type="transmembrane region" description="Helical" evidence="7">
    <location>
        <begin position="323"/>
        <end position="342"/>
    </location>
</feature>
<dbReference type="Gene3D" id="1.20.1740.10">
    <property type="entry name" value="Amino acid/polyamine transporter I"/>
    <property type="match status" value="1"/>
</dbReference>
<dbReference type="InterPro" id="IPR044566">
    <property type="entry name" value="RMV1-like"/>
</dbReference>
<organism evidence="8 9">
    <name type="scientific">Pendulispora brunnea</name>
    <dbReference type="NCBI Taxonomy" id="2905690"/>
    <lineage>
        <taxon>Bacteria</taxon>
        <taxon>Pseudomonadati</taxon>
        <taxon>Myxococcota</taxon>
        <taxon>Myxococcia</taxon>
        <taxon>Myxococcales</taxon>
        <taxon>Sorangiineae</taxon>
        <taxon>Pendulisporaceae</taxon>
        <taxon>Pendulispora</taxon>
    </lineage>
</organism>
<evidence type="ECO:0000313" key="8">
    <source>
        <dbReference type="EMBL" id="WXA95898.1"/>
    </source>
</evidence>
<sequence>MVSGGPYGLEELVQKTGFAAAIAILVATPLVWSLPTALMVGELAAAVPEDGGYYVWVRRALGDFWGYQGAWLSLAASVFDMAIYPTLFVLYLQRLWPAMGQPPYPILVSMLVIGACAAWNMAGARAVGDGSALMTVLLVAPFAVLAALGLLSPRTMASAPPSLSLADAGSGVLIAMWNYMGWDNASTVAGEVHRPQRTYPVAVLAAIVLIASSYVIPVAAMWYAGVDPSAWQTGSWVDVARGYGGAALATSIVAGGMLSSLGMFNALCLSYSRLPVVLARDGYLPAVCARRFRANDAPWVAILLCSALWTASLGLSFKRLVSLDILLYGTSLVLEFVAFVVLRRREPDLPRPFVVPGGLPVAILLGVGPLLVLGVALLDNLHEDAFGMNALVFGALVVGAGPILYGVTRRRFTADASTASSTSPTRSSP</sequence>
<evidence type="ECO:0000313" key="9">
    <source>
        <dbReference type="Proteomes" id="UP001379533"/>
    </source>
</evidence>
<keyword evidence="3" id="KW-1003">Cell membrane</keyword>
<dbReference type="RefSeq" id="WP_394846509.1">
    <property type="nucleotide sequence ID" value="NZ_CP089982.1"/>
</dbReference>
<evidence type="ECO:0000256" key="7">
    <source>
        <dbReference type="SAM" id="Phobius"/>
    </source>
</evidence>
<dbReference type="Proteomes" id="UP001379533">
    <property type="component" value="Chromosome"/>
</dbReference>
<feature type="transmembrane region" description="Helical" evidence="7">
    <location>
        <begin position="299"/>
        <end position="317"/>
    </location>
</feature>
<dbReference type="PANTHER" id="PTHR45826">
    <property type="entry name" value="POLYAMINE TRANSPORTER PUT1"/>
    <property type="match status" value="1"/>
</dbReference>
<evidence type="ECO:0000256" key="5">
    <source>
        <dbReference type="ARBA" id="ARBA00022989"/>
    </source>
</evidence>
<evidence type="ECO:0000256" key="4">
    <source>
        <dbReference type="ARBA" id="ARBA00022692"/>
    </source>
</evidence>
<keyword evidence="5 7" id="KW-1133">Transmembrane helix</keyword>
<feature type="transmembrane region" description="Helical" evidence="7">
    <location>
        <begin position="390"/>
        <end position="407"/>
    </location>
</feature>